<dbReference type="Pfam" id="PF07697">
    <property type="entry name" value="7TMR-HDED"/>
    <property type="match status" value="1"/>
</dbReference>
<evidence type="ECO:0000313" key="4">
    <source>
        <dbReference type="Proteomes" id="UP000003303"/>
    </source>
</evidence>
<feature type="transmembrane region" description="Helical" evidence="1">
    <location>
        <begin position="344"/>
        <end position="361"/>
    </location>
</feature>
<dbReference type="Proteomes" id="UP000003303">
    <property type="component" value="Unassembled WGS sequence"/>
</dbReference>
<feature type="transmembrane region" description="Helical" evidence="1">
    <location>
        <begin position="469"/>
        <end position="489"/>
    </location>
</feature>
<keyword evidence="1" id="KW-0472">Membrane</keyword>
<keyword evidence="3" id="KW-0675">Receptor</keyword>
<dbReference type="NCBIfam" id="TIGR00277">
    <property type="entry name" value="HDIG"/>
    <property type="match status" value="1"/>
</dbReference>
<dbReference type="SUPFAM" id="SSF109604">
    <property type="entry name" value="HD-domain/PDEase-like"/>
    <property type="match status" value="1"/>
</dbReference>
<dbReference type="AlphaFoldDB" id="C2MBG2"/>
<dbReference type="InterPro" id="IPR003607">
    <property type="entry name" value="HD/PDEase_dom"/>
</dbReference>
<dbReference type="SMART" id="SM00471">
    <property type="entry name" value="HDc"/>
    <property type="match status" value="1"/>
</dbReference>
<proteinExistence type="predicted"/>
<evidence type="ECO:0000259" key="2">
    <source>
        <dbReference type="SMART" id="SM00471"/>
    </source>
</evidence>
<dbReference type="InterPro" id="IPR052722">
    <property type="entry name" value="PgpH_phosphodiesterase"/>
</dbReference>
<dbReference type="STRING" id="596327.PORUE0001_0639"/>
<dbReference type="Pfam" id="PF01966">
    <property type="entry name" value="HD"/>
    <property type="match status" value="1"/>
</dbReference>
<dbReference type="InterPro" id="IPR006674">
    <property type="entry name" value="HD_domain"/>
</dbReference>
<protein>
    <submittedName>
        <fullName evidence="3">7TM receptor with intracellular HD hydrolase</fullName>
    </submittedName>
</protein>
<name>C2MBG2_9PORP</name>
<keyword evidence="1" id="KW-1133">Transmembrane helix</keyword>
<dbReference type="PANTHER" id="PTHR36442:SF1">
    <property type="entry name" value="CYCLIC-DI-AMP PHOSPHODIESTERASE PGPH"/>
    <property type="match status" value="1"/>
</dbReference>
<dbReference type="GO" id="GO:0016787">
    <property type="term" value="F:hydrolase activity"/>
    <property type="evidence" value="ECO:0007669"/>
    <property type="project" value="UniProtKB-KW"/>
</dbReference>
<feature type="transmembrane region" description="Helical" evidence="1">
    <location>
        <begin position="390"/>
        <end position="407"/>
    </location>
</feature>
<comment type="caution">
    <text evidence="3">The sequence shown here is derived from an EMBL/GenBank/DDBJ whole genome shotgun (WGS) entry which is preliminary data.</text>
</comment>
<keyword evidence="3" id="KW-0378">Hydrolase</keyword>
<feature type="transmembrane region" description="Helical" evidence="1">
    <location>
        <begin position="367"/>
        <end position="385"/>
    </location>
</feature>
<dbReference type="CDD" id="cd00077">
    <property type="entry name" value="HDc"/>
    <property type="match status" value="1"/>
</dbReference>
<dbReference type="InterPro" id="IPR011621">
    <property type="entry name" value="Metal-dep_PHydrolase_7TM_intra"/>
</dbReference>
<evidence type="ECO:0000313" key="3">
    <source>
        <dbReference type="EMBL" id="EEK16883.1"/>
    </source>
</evidence>
<dbReference type="Gene3D" id="1.10.3210.10">
    <property type="entry name" value="Hypothetical protein af1432"/>
    <property type="match status" value="1"/>
</dbReference>
<evidence type="ECO:0000256" key="1">
    <source>
        <dbReference type="SAM" id="Phobius"/>
    </source>
</evidence>
<feature type="transmembrane region" description="Helical" evidence="1">
    <location>
        <begin position="307"/>
        <end position="332"/>
    </location>
</feature>
<gene>
    <name evidence="3" type="ORF">PORUE0001_0639</name>
</gene>
<dbReference type="eggNOG" id="COG1480">
    <property type="taxonomic scope" value="Bacteria"/>
</dbReference>
<feature type="transmembrane region" description="Helical" evidence="1">
    <location>
        <begin position="413"/>
        <end position="429"/>
    </location>
</feature>
<dbReference type="InterPro" id="IPR006675">
    <property type="entry name" value="HDIG_dom"/>
</dbReference>
<feature type="transmembrane region" description="Helical" evidence="1">
    <location>
        <begin position="441"/>
        <end position="463"/>
    </location>
</feature>
<organism evidence="3 4">
    <name type="scientific">Porphyromonas uenonis 60-3</name>
    <dbReference type="NCBI Taxonomy" id="596327"/>
    <lineage>
        <taxon>Bacteria</taxon>
        <taxon>Pseudomonadati</taxon>
        <taxon>Bacteroidota</taxon>
        <taxon>Bacteroidia</taxon>
        <taxon>Bacteroidales</taxon>
        <taxon>Porphyromonadaceae</taxon>
        <taxon>Porphyromonas</taxon>
    </lineage>
</organism>
<sequence length="730" mass="83086">MASSSSAPFFDKQASRLKERCSQINEYLCGRYCHEECWLPSTLAHKTMTQFKTTHLYALLTFVLLALVITLLSPHDEETFQYQVVEGKPWTGDELLVAPFTFPIYKSDEMIQRERDSARQTVLPYYQIDTVVGGKMLRKWDEDWSSKWSGEVTDDAYYFYMRDYLKDLYRNGIIEEEVASKLRQEDVLEVKLLSADQVSRLTPTTLFSTPMESYQQATERLPQGMSKSIVRKFDPSKYIEVNVYPNEAKTQQVIDDELRNLSKSMGVVQKGERIIGKGEIVSPHQYDILQSLRRVTEEQQDSNLRQVLPMSVGTFLIIVSLLLGLWFFLFYYRPQIVKEYKNTLFLSLLILIYAVLTIIFARNELGAWVYAIPFVSVAILVRTFFESRTAIYAFLTTVLICALYVAFPLEFVVIQFVAGLVAVFSLRSLSSRAQIIRATFLIFVIYNVMTCSYSLMMGGALGGNDLSNLLYFSFNLIFNMFSYLLIYLIERAFGYVSNITLVELSDVNRPLPRQLSEQAPGTFQHSMQVALLASEAATAIGADARLVRAGALYHDIGKMRNAAYFTENQGAINPHDQLTPTESAAVIIKHVTDGLAMAQKHNLPQAIQDFIRMHHGRGMTKYFYTQYCNDHPDETVDADKFTYPGPNPNTKETGILMLADAIEASSRSLKDLSKETLIAHVNKIIDAIVADGLLNDTPLTFRDIQTIKEVFAEKLATIYHSRIAYPELKR</sequence>
<keyword evidence="4" id="KW-1185">Reference proteome</keyword>
<reference evidence="3 4" key="1">
    <citation type="submission" date="2009-04" db="EMBL/GenBank/DDBJ databases">
        <authorList>
            <person name="Sebastian Y."/>
            <person name="Madupu R."/>
            <person name="Durkin A.S."/>
            <person name="Torralba M."/>
            <person name="Methe B."/>
            <person name="Sutton G.G."/>
            <person name="Strausberg R.L."/>
            <person name="Nelson K.E."/>
        </authorList>
    </citation>
    <scope>NUCLEOTIDE SEQUENCE [LARGE SCALE GENOMIC DNA]</scope>
    <source>
        <strain evidence="3 4">60-3</strain>
    </source>
</reference>
<dbReference type="PANTHER" id="PTHR36442">
    <property type="entry name" value="CYCLIC-DI-AMP PHOSPHODIESTERASE PGPH"/>
    <property type="match status" value="1"/>
</dbReference>
<dbReference type="EMBL" id="ACLR01000123">
    <property type="protein sequence ID" value="EEK16883.1"/>
    <property type="molecule type" value="Genomic_DNA"/>
</dbReference>
<dbReference type="InterPro" id="IPR011624">
    <property type="entry name" value="Metal-dep_PHydrolase_7TM_extra"/>
</dbReference>
<feature type="transmembrane region" description="Helical" evidence="1">
    <location>
        <begin position="56"/>
        <end position="73"/>
    </location>
</feature>
<keyword evidence="1" id="KW-0812">Transmembrane</keyword>
<feature type="domain" description="HD/PDEase" evidence="2">
    <location>
        <begin position="518"/>
        <end position="674"/>
    </location>
</feature>
<dbReference type="Pfam" id="PF07698">
    <property type="entry name" value="7TM-7TMR_HD"/>
    <property type="match status" value="1"/>
</dbReference>
<accession>C2MBG2</accession>